<keyword evidence="4" id="KW-1185">Reference proteome</keyword>
<comment type="caution">
    <text evidence="3">The sequence shown here is derived from an EMBL/GenBank/DDBJ whole genome shotgun (WGS) entry which is preliminary data.</text>
</comment>
<dbReference type="GO" id="GO:0009975">
    <property type="term" value="F:cyclase activity"/>
    <property type="evidence" value="ECO:0007669"/>
    <property type="project" value="TreeGrafter"/>
</dbReference>
<dbReference type="PANTHER" id="PTHR31045">
    <property type="entry name" value="PLAC8 FAMILY PROTEIN-RELATED"/>
    <property type="match status" value="1"/>
</dbReference>
<reference evidence="3 4" key="1">
    <citation type="journal article" date="2022" name="Nat. Plants">
        <title>Genomes of leafy and leafless Platanthera orchids illuminate the evolution of mycoheterotrophy.</title>
        <authorList>
            <person name="Li M.H."/>
            <person name="Liu K.W."/>
            <person name="Li Z."/>
            <person name="Lu H.C."/>
            <person name="Ye Q.L."/>
            <person name="Zhang D."/>
            <person name="Wang J.Y."/>
            <person name="Li Y.F."/>
            <person name="Zhong Z.M."/>
            <person name="Liu X."/>
            <person name="Yu X."/>
            <person name="Liu D.K."/>
            <person name="Tu X.D."/>
            <person name="Liu B."/>
            <person name="Hao Y."/>
            <person name="Liao X.Y."/>
            <person name="Jiang Y.T."/>
            <person name="Sun W.H."/>
            <person name="Chen J."/>
            <person name="Chen Y.Q."/>
            <person name="Ai Y."/>
            <person name="Zhai J.W."/>
            <person name="Wu S.S."/>
            <person name="Zhou Z."/>
            <person name="Hsiao Y.Y."/>
            <person name="Wu W.L."/>
            <person name="Chen Y.Y."/>
            <person name="Lin Y.F."/>
            <person name="Hsu J.L."/>
            <person name="Li C.Y."/>
            <person name="Wang Z.W."/>
            <person name="Zhao X."/>
            <person name="Zhong W.Y."/>
            <person name="Ma X.K."/>
            <person name="Ma L."/>
            <person name="Huang J."/>
            <person name="Chen G.Z."/>
            <person name="Huang M.Z."/>
            <person name="Huang L."/>
            <person name="Peng D.H."/>
            <person name="Luo Y.B."/>
            <person name="Zou S.Q."/>
            <person name="Chen S.P."/>
            <person name="Lan S."/>
            <person name="Tsai W.C."/>
            <person name="Van de Peer Y."/>
            <person name="Liu Z.J."/>
        </authorList>
    </citation>
    <scope>NUCLEOTIDE SEQUENCE [LARGE SCALE GENOMIC DNA]</scope>
    <source>
        <strain evidence="3">Lor287</strain>
    </source>
</reference>
<dbReference type="EMBL" id="JBBWWQ010000021">
    <property type="protein sequence ID" value="KAK8914233.1"/>
    <property type="molecule type" value="Genomic_DNA"/>
</dbReference>
<dbReference type="Pfam" id="PF04749">
    <property type="entry name" value="PLAC8"/>
    <property type="match status" value="1"/>
</dbReference>
<feature type="transmembrane region" description="Helical" evidence="2">
    <location>
        <begin position="112"/>
        <end position="134"/>
    </location>
</feature>
<feature type="transmembrane region" description="Helical" evidence="2">
    <location>
        <begin position="207"/>
        <end position="229"/>
    </location>
</feature>
<dbReference type="Pfam" id="PF11204">
    <property type="entry name" value="DUF2985"/>
    <property type="match status" value="1"/>
</dbReference>
<sequence>MVEIVNGENKEEDEKGPQCQKLCENRFFDFLKATPSKEEFFKSDSAPSSFSFGCRSQSQIIDISSNPSPPDPAPDTNDGGGCFCIPFIRKIKWESLFTYCKNWVKHPMNISLLIWIFFVAACLIALFLLMTGLLNRAIRKDSDRKKWTEILNQILNALFTIMCLYQHPRITHHLVLLCRYGSKDILELRSIYCKNGRRKPHERAHMLFVVILLQITCWSQYGLCALYWAFTSKTRPDWPQILFFALGTGAPIVAGVYTVFSPLGRKNHSCNDEEFQRNYEARSVENELKLYEKRVIVASPEWAGGPLDCWDDKSVFCLSFFCTFCVFGWNMERLGFGNMYVHIITFILLCSAPVIVFGVAALNIYNDTIRYLVGIAGITLCLLGLLYGGFWRIQMRRRFKLPGTGFCCGFLAPSDFIQWFFCWSCSLAQEVRTGNFYDVESDGFCRKDCKEGSERILTSLSGENVAGDSIVTLRLDSEEGSRRAQEEDVDVEMIICSREGEVEVARNEMMRPPVQSWMKEEDDEARRSGSGM</sequence>
<proteinExistence type="predicted"/>
<feature type="transmembrane region" description="Helical" evidence="2">
    <location>
        <begin position="371"/>
        <end position="390"/>
    </location>
</feature>
<evidence type="ECO:0000256" key="1">
    <source>
        <dbReference type="SAM" id="MobiDB-lite"/>
    </source>
</evidence>
<dbReference type="AlphaFoldDB" id="A0AAP0ATK1"/>
<dbReference type="PANTHER" id="PTHR31045:SF19">
    <property type="entry name" value="OS03G0299800 PROTEIN"/>
    <property type="match status" value="1"/>
</dbReference>
<feature type="transmembrane region" description="Helical" evidence="2">
    <location>
        <begin position="241"/>
        <end position="260"/>
    </location>
</feature>
<dbReference type="GO" id="GO:0051762">
    <property type="term" value="P:sesquiterpene biosynthetic process"/>
    <property type="evidence" value="ECO:0007669"/>
    <property type="project" value="TreeGrafter"/>
</dbReference>
<accession>A0AAP0ATK1</accession>
<name>A0AAP0ATK1_9ASPA</name>
<dbReference type="Proteomes" id="UP001418222">
    <property type="component" value="Unassembled WGS sequence"/>
</dbReference>
<feature type="region of interest" description="Disordered" evidence="1">
    <location>
        <begin position="513"/>
        <end position="532"/>
    </location>
</feature>
<evidence type="ECO:0008006" key="5">
    <source>
        <dbReference type="Google" id="ProtNLM"/>
    </source>
</evidence>
<dbReference type="NCBIfam" id="TIGR01571">
    <property type="entry name" value="A_thal_Cys_rich"/>
    <property type="match status" value="1"/>
</dbReference>
<evidence type="ECO:0000313" key="3">
    <source>
        <dbReference type="EMBL" id="KAK8914233.1"/>
    </source>
</evidence>
<keyword evidence="2" id="KW-0812">Transmembrane</keyword>
<dbReference type="InterPro" id="IPR021369">
    <property type="entry name" value="DUF2985"/>
</dbReference>
<protein>
    <recommendedName>
        <fullName evidence="5">PLAC8 motif-containing protein</fullName>
    </recommendedName>
</protein>
<keyword evidence="2" id="KW-0472">Membrane</keyword>
<evidence type="ECO:0000256" key="2">
    <source>
        <dbReference type="SAM" id="Phobius"/>
    </source>
</evidence>
<keyword evidence="2" id="KW-1133">Transmembrane helix</keyword>
<dbReference type="InterPro" id="IPR006461">
    <property type="entry name" value="PLAC_motif_containing"/>
</dbReference>
<evidence type="ECO:0000313" key="4">
    <source>
        <dbReference type="Proteomes" id="UP001418222"/>
    </source>
</evidence>
<feature type="transmembrane region" description="Helical" evidence="2">
    <location>
        <begin position="340"/>
        <end position="365"/>
    </location>
</feature>
<organism evidence="3 4">
    <name type="scientific">Platanthera zijinensis</name>
    <dbReference type="NCBI Taxonomy" id="2320716"/>
    <lineage>
        <taxon>Eukaryota</taxon>
        <taxon>Viridiplantae</taxon>
        <taxon>Streptophyta</taxon>
        <taxon>Embryophyta</taxon>
        <taxon>Tracheophyta</taxon>
        <taxon>Spermatophyta</taxon>
        <taxon>Magnoliopsida</taxon>
        <taxon>Liliopsida</taxon>
        <taxon>Asparagales</taxon>
        <taxon>Orchidaceae</taxon>
        <taxon>Orchidoideae</taxon>
        <taxon>Orchideae</taxon>
        <taxon>Orchidinae</taxon>
        <taxon>Platanthera</taxon>
    </lineage>
</organism>
<gene>
    <name evidence="3" type="ORF">KSP39_PZI023421</name>
</gene>